<dbReference type="GO" id="GO:0000226">
    <property type="term" value="P:microtubule cytoskeleton organization"/>
    <property type="evidence" value="ECO:0007669"/>
    <property type="project" value="TreeGrafter"/>
</dbReference>
<dbReference type="PANTHER" id="PTHR12241">
    <property type="entry name" value="TUBULIN POLYGLUTAMYLASE"/>
    <property type="match status" value="1"/>
</dbReference>
<dbReference type="GO" id="GO:0070740">
    <property type="term" value="F:tubulin-glutamic acid ligase activity"/>
    <property type="evidence" value="ECO:0007669"/>
    <property type="project" value="TreeGrafter"/>
</dbReference>
<keyword evidence="10" id="KW-0966">Cell projection</keyword>
<evidence type="ECO:0000256" key="7">
    <source>
        <dbReference type="ARBA" id="ARBA00022840"/>
    </source>
</evidence>
<dbReference type="PANTHER" id="PTHR12241:SF31">
    <property type="entry name" value="POLYGLUTAMYLASE COMPLEX SUBUNIT TTLL1"/>
    <property type="match status" value="1"/>
</dbReference>
<proteinExistence type="inferred from homology"/>
<name>A0A0G4IXL2_PLABS</name>
<sequence>MAAAGGGTLRPRYRLDIDKGVLSSNLEKRGLQRTGADDDWNFYWASVGTVKQIFNPETGYRLADDQIINHFPNHFELTRKDLMVKNIKRYRKDLEKEDSSLAEKSDQGSYVHLDFFPTTYSIPSDYSLFVEEFKRQPNSVWIMKPAGKAQGKGIFLINKLSQIKKWANQRFSQTGPRDAYVISRYIDSPLLIGGKKSDLRLYVLVTSYRPLKAYLYKEGFARFSNAKYTSDIGEMDNHIVHLTNVAVQKHAADYNEKHGNKWSVSNLSSVVRVWLYLEATWGHQATGKLFDDIEAIIVHSLKAVQNVLINDKHCFEVYGYDIIIDANLKPWLVEVNASPSLSSTTVRDRVLKKTLLSDTLAIVVPKGFPNCDMSKGTNWNSAPEVGHYRILIDETVYEMGERRGDPSSKRSSVRGRRTPGTTWR</sequence>
<accession>A0A0G4IXL2</accession>
<feature type="region of interest" description="Disordered" evidence="11">
    <location>
        <begin position="401"/>
        <end position="424"/>
    </location>
</feature>
<dbReference type="GO" id="GO:0005524">
    <property type="term" value="F:ATP binding"/>
    <property type="evidence" value="ECO:0007669"/>
    <property type="project" value="UniProtKB-KW"/>
</dbReference>
<dbReference type="AlphaFoldDB" id="A0A0G4IXL2"/>
<dbReference type="GO" id="GO:0015631">
    <property type="term" value="F:tubulin binding"/>
    <property type="evidence" value="ECO:0007669"/>
    <property type="project" value="TreeGrafter"/>
</dbReference>
<keyword evidence="3" id="KW-0963">Cytoplasm</keyword>
<keyword evidence="8" id="KW-0969">Cilium</keyword>
<evidence type="ECO:0008006" key="14">
    <source>
        <dbReference type="Google" id="ProtNLM"/>
    </source>
</evidence>
<evidence type="ECO:0000256" key="8">
    <source>
        <dbReference type="ARBA" id="ARBA00023069"/>
    </source>
</evidence>
<evidence type="ECO:0000256" key="4">
    <source>
        <dbReference type="ARBA" id="ARBA00022598"/>
    </source>
</evidence>
<keyword evidence="13" id="KW-1185">Reference proteome</keyword>
<evidence type="ECO:0000256" key="10">
    <source>
        <dbReference type="ARBA" id="ARBA00023273"/>
    </source>
</evidence>
<dbReference type="SUPFAM" id="SSF56059">
    <property type="entry name" value="Glutathione synthetase ATP-binding domain-like"/>
    <property type="match status" value="1"/>
</dbReference>
<dbReference type="STRING" id="37360.A0A0G4IXL2"/>
<evidence type="ECO:0000256" key="3">
    <source>
        <dbReference type="ARBA" id="ARBA00022490"/>
    </source>
</evidence>
<reference evidence="12 13" key="1">
    <citation type="submission" date="2015-02" db="EMBL/GenBank/DDBJ databases">
        <authorList>
            <person name="Chooi Y.-H."/>
        </authorList>
    </citation>
    <scope>NUCLEOTIDE SEQUENCE [LARGE SCALE GENOMIC DNA]</scope>
    <source>
        <strain evidence="12">E3</strain>
    </source>
</reference>
<keyword evidence="6" id="KW-0547">Nucleotide-binding</keyword>
<keyword evidence="9" id="KW-0206">Cytoskeleton</keyword>
<evidence type="ECO:0000256" key="6">
    <source>
        <dbReference type="ARBA" id="ARBA00022741"/>
    </source>
</evidence>
<gene>
    <name evidence="12" type="ORF">PBRA_007822</name>
</gene>
<evidence type="ECO:0000256" key="1">
    <source>
        <dbReference type="ARBA" id="ARBA00004120"/>
    </source>
</evidence>
<evidence type="ECO:0000313" key="13">
    <source>
        <dbReference type="Proteomes" id="UP000039324"/>
    </source>
</evidence>
<organism evidence="12 13">
    <name type="scientific">Plasmodiophora brassicae</name>
    <name type="common">Clubroot disease agent</name>
    <dbReference type="NCBI Taxonomy" id="37360"/>
    <lineage>
        <taxon>Eukaryota</taxon>
        <taxon>Sar</taxon>
        <taxon>Rhizaria</taxon>
        <taxon>Endomyxa</taxon>
        <taxon>Phytomyxea</taxon>
        <taxon>Plasmodiophorida</taxon>
        <taxon>Plasmodiophoridae</taxon>
        <taxon>Plasmodiophora</taxon>
    </lineage>
</organism>
<comment type="similarity">
    <text evidence="2">Belongs to the tubulin polyglutamylase family.</text>
</comment>
<protein>
    <recommendedName>
        <fullName evidence="14">Tubulin--tyrosine ligase-like protein 9</fullName>
    </recommendedName>
</protein>
<dbReference type="Gene3D" id="3.30.470.20">
    <property type="entry name" value="ATP-grasp fold, B domain"/>
    <property type="match status" value="1"/>
</dbReference>
<keyword evidence="7" id="KW-0067">ATP-binding</keyword>
<dbReference type="InterPro" id="IPR004344">
    <property type="entry name" value="TTL/TTLL_fam"/>
</dbReference>
<evidence type="ECO:0000256" key="2">
    <source>
        <dbReference type="ARBA" id="ARBA00006118"/>
    </source>
</evidence>
<evidence type="ECO:0000313" key="12">
    <source>
        <dbReference type="EMBL" id="CEP00088.1"/>
    </source>
</evidence>
<comment type="subcellular location">
    <subcellularLocation>
        <location evidence="1">Cytoplasm</location>
        <location evidence="1">Cytoskeleton</location>
        <location evidence="1">Cilium basal body</location>
    </subcellularLocation>
</comment>
<evidence type="ECO:0000256" key="11">
    <source>
        <dbReference type="SAM" id="MobiDB-lite"/>
    </source>
</evidence>
<dbReference type="OrthoDB" id="202825at2759"/>
<evidence type="ECO:0000256" key="9">
    <source>
        <dbReference type="ARBA" id="ARBA00023212"/>
    </source>
</evidence>
<dbReference type="GO" id="GO:0005874">
    <property type="term" value="C:microtubule"/>
    <property type="evidence" value="ECO:0007669"/>
    <property type="project" value="UniProtKB-KW"/>
</dbReference>
<dbReference type="Pfam" id="PF03133">
    <property type="entry name" value="TTL"/>
    <property type="match status" value="1"/>
</dbReference>
<dbReference type="Proteomes" id="UP000039324">
    <property type="component" value="Unassembled WGS sequence"/>
</dbReference>
<keyword evidence="5" id="KW-0493">Microtubule</keyword>
<dbReference type="EMBL" id="CDSF01000097">
    <property type="protein sequence ID" value="CEP00088.1"/>
    <property type="molecule type" value="Genomic_DNA"/>
</dbReference>
<evidence type="ECO:0000256" key="5">
    <source>
        <dbReference type="ARBA" id="ARBA00022701"/>
    </source>
</evidence>
<dbReference type="GO" id="GO:0036064">
    <property type="term" value="C:ciliary basal body"/>
    <property type="evidence" value="ECO:0007669"/>
    <property type="project" value="TreeGrafter"/>
</dbReference>
<dbReference type="PROSITE" id="PS51221">
    <property type="entry name" value="TTL"/>
    <property type="match status" value="1"/>
</dbReference>
<keyword evidence="4" id="KW-0436">Ligase</keyword>
<dbReference type="OMA" id="DWNFYWS"/>
<dbReference type="FunFam" id="3.30.470.20:FF:000033">
    <property type="entry name" value="Probable tubulin polyglutamylase TTLL1"/>
    <property type="match status" value="1"/>
</dbReference>